<dbReference type="EMBL" id="CAJNOI010000211">
    <property type="protein sequence ID" value="CAF1185956.1"/>
    <property type="molecule type" value="Genomic_DNA"/>
</dbReference>
<dbReference type="InterPro" id="IPR018114">
    <property type="entry name" value="TRYPSIN_HIS"/>
</dbReference>
<keyword evidence="5" id="KW-1015">Disulfide bond</keyword>
<feature type="domain" description="Ig-like" evidence="10">
    <location>
        <begin position="240"/>
        <end position="345"/>
    </location>
</feature>
<proteinExistence type="predicted"/>
<dbReference type="EMBL" id="CAJNOM010000499">
    <property type="protein sequence ID" value="CAF1471447.1"/>
    <property type="molecule type" value="Genomic_DNA"/>
</dbReference>
<evidence type="ECO:0000256" key="7">
    <source>
        <dbReference type="SAM" id="MobiDB-lite"/>
    </source>
</evidence>
<dbReference type="InterPro" id="IPR009003">
    <property type="entry name" value="Peptidase_S1_PA"/>
</dbReference>
<comment type="caution">
    <text evidence="11">The sequence shown here is derived from an EMBL/GenBank/DDBJ whole genome shotgun (WGS) entry which is preliminary data.</text>
</comment>
<dbReference type="SMART" id="SM00020">
    <property type="entry name" value="Tryp_SPc"/>
    <property type="match status" value="2"/>
</dbReference>
<evidence type="ECO:0000313" key="14">
    <source>
        <dbReference type="Proteomes" id="UP000663832"/>
    </source>
</evidence>
<dbReference type="InterPro" id="IPR001314">
    <property type="entry name" value="Peptidase_S1A"/>
</dbReference>
<gene>
    <name evidence="11" type="ORF">BJG266_LOCUS26050</name>
    <name evidence="12" type="ORF">QVE165_LOCUS41619</name>
    <name evidence="13" type="ORF">QVE165_LOCUS43114</name>
</gene>
<protein>
    <recommendedName>
        <fullName evidence="16">Transmembrane protease serine 9-like</fullName>
    </recommendedName>
</protein>
<dbReference type="InterPro" id="IPR007110">
    <property type="entry name" value="Ig-like_dom"/>
</dbReference>
<evidence type="ECO:0000313" key="11">
    <source>
        <dbReference type="EMBL" id="CAF1185956.1"/>
    </source>
</evidence>
<evidence type="ECO:0000256" key="5">
    <source>
        <dbReference type="ARBA" id="ARBA00023157"/>
    </source>
</evidence>
<reference evidence="11" key="1">
    <citation type="submission" date="2021-02" db="EMBL/GenBank/DDBJ databases">
        <authorList>
            <person name="Nowell W R."/>
        </authorList>
    </citation>
    <scope>NUCLEOTIDE SEQUENCE</scope>
</reference>
<dbReference type="CDD" id="cd00190">
    <property type="entry name" value="Tryp_SPc"/>
    <property type="match status" value="2"/>
</dbReference>
<feature type="region of interest" description="Disordered" evidence="7">
    <location>
        <begin position="585"/>
        <end position="669"/>
    </location>
</feature>
<evidence type="ECO:0008006" key="16">
    <source>
        <dbReference type="Google" id="ProtNLM"/>
    </source>
</evidence>
<evidence type="ECO:0000256" key="6">
    <source>
        <dbReference type="RuleBase" id="RU363034"/>
    </source>
</evidence>
<sequence>MKITQNGNLLKILLVILFNLIRITYQTTTYSCNATASCGCSTNSATLSRIVGGEAATPATWGWAVSLNIANTYLCGGSIISPAWVITAAHCVIGQTASSITIYAGSNSRWTGTQSRIVSKIIVHPSYDSDTYVNDIALLQLQTPLNMTDRYVSQICLPSVDSSILSTTEWPAANTTVVAVGWGTLSEGGSLPTNLQQVTLQTISRQDSTCSPLITDWHVQLCAGVSGGGKDTCQGDSGGPLMMFSSSNQWVLIGLTSNGIGCAEAGYPGIYTRVATFVSWIDTNTNGGGLSGIGSNSTIVITPTSLNNVTSSNQATIPLIIYQTTTYSCNATASCGCSTNSATLSRIVGGEAATPATWGWAVSLNIANTYLCGGSIISAGWVITAAHCINGQTASSITIYAGSNSRWTGTQSRVVSKIIVHPSYNSDTYVDDVALLQLKTPLDMTDRYVSQICLPSVDSTTLSTTEWPAANTTVVAVGWGTLSEGGSLPTNLQQVTLQTISRQDSTCSPLINDWHVQLCAGIFGGGKDTCQGDSGGPLMMFNSNKQWVLVGLTSNGIGCAEAGYPGIYTRVATFVSWINTNTNSGISTTTRSTTTTKPTTTTTRFTTTTKPTTTTARSTTTTKPTTTTSRSTTTTKPTTTTTRPTTTKKPTSTTSRSTTTIKSTTTTRH</sequence>
<keyword evidence="2 8" id="KW-0732">Signal</keyword>
<dbReference type="GO" id="GO:0006508">
    <property type="term" value="P:proteolysis"/>
    <property type="evidence" value="ECO:0007669"/>
    <property type="project" value="UniProtKB-KW"/>
</dbReference>
<dbReference type="FunFam" id="2.40.10.10:FF:000120">
    <property type="entry name" value="Putative serine protease"/>
    <property type="match status" value="2"/>
</dbReference>
<dbReference type="Gene3D" id="2.40.10.10">
    <property type="entry name" value="Trypsin-like serine proteases"/>
    <property type="match status" value="2"/>
</dbReference>
<keyword evidence="1 6" id="KW-0645">Protease</keyword>
<dbReference type="PROSITE" id="PS00134">
    <property type="entry name" value="TRYPSIN_HIS"/>
    <property type="match status" value="2"/>
</dbReference>
<evidence type="ECO:0000256" key="8">
    <source>
        <dbReference type="SAM" id="SignalP"/>
    </source>
</evidence>
<feature type="chain" id="PRO_5036226221" description="Transmembrane protease serine 9-like" evidence="8">
    <location>
        <begin position="27"/>
        <end position="669"/>
    </location>
</feature>
<evidence type="ECO:0000256" key="3">
    <source>
        <dbReference type="ARBA" id="ARBA00022801"/>
    </source>
</evidence>
<dbReference type="Proteomes" id="UP000663877">
    <property type="component" value="Unassembled WGS sequence"/>
</dbReference>
<dbReference type="InterPro" id="IPR033116">
    <property type="entry name" value="TRYPSIN_SER"/>
</dbReference>
<evidence type="ECO:0000313" key="12">
    <source>
        <dbReference type="EMBL" id="CAF1471447.1"/>
    </source>
</evidence>
<organism evidence="11 15">
    <name type="scientific">Adineta steineri</name>
    <dbReference type="NCBI Taxonomy" id="433720"/>
    <lineage>
        <taxon>Eukaryota</taxon>
        <taxon>Metazoa</taxon>
        <taxon>Spiralia</taxon>
        <taxon>Gnathifera</taxon>
        <taxon>Rotifera</taxon>
        <taxon>Eurotatoria</taxon>
        <taxon>Bdelloidea</taxon>
        <taxon>Adinetida</taxon>
        <taxon>Adinetidae</taxon>
        <taxon>Adineta</taxon>
    </lineage>
</organism>
<dbReference type="SUPFAM" id="SSF50494">
    <property type="entry name" value="Trypsin-like serine proteases"/>
    <property type="match status" value="2"/>
</dbReference>
<dbReference type="GO" id="GO:0004252">
    <property type="term" value="F:serine-type endopeptidase activity"/>
    <property type="evidence" value="ECO:0007669"/>
    <property type="project" value="InterPro"/>
</dbReference>
<feature type="compositionally biased region" description="Low complexity" evidence="7">
    <location>
        <begin position="587"/>
        <end position="669"/>
    </location>
</feature>
<evidence type="ECO:0000313" key="15">
    <source>
        <dbReference type="Proteomes" id="UP000663877"/>
    </source>
</evidence>
<dbReference type="InterPro" id="IPR043504">
    <property type="entry name" value="Peptidase_S1_PA_chymotrypsin"/>
</dbReference>
<dbReference type="PRINTS" id="PR00722">
    <property type="entry name" value="CHYMOTRYPSIN"/>
</dbReference>
<dbReference type="PANTHER" id="PTHR24252:SF7">
    <property type="entry name" value="HYALIN"/>
    <property type="match status" value="1"/>
</dbReference>
<feature type="domain" description="Peptidase S1" evidence="9">
    <location>
        <begin position="347"/>
        <end position="583"/>
    </location>
</feature>
<name>A0A814VIN6_9BILA</name>
<feature type="domain" description="Peptidase S1" evidence="9">
    <location>
        <begin position="50"/>
        <end position="286"/>
    </location>
</feature>
<dbReference type="Proteomes" id="UP000663832">
    <property type="component" value="Unassembled WGS sequence"/>
</dbReference>
<evidence type="ECO:0000256" key="2">
    <source>
        <dbReference type="ARBA" id="ARBA00022729"/>
    </source>
</evidence>
<dbReference type="OrthoDB" id="10061449at2759"/>
<feature type="signal peptide" evidence="8">
    <location>
        <begin position="1"/>
        <end position="26"/>
    </location>
</feature>
<evidence type="ECO:0000313" key="13">
    <source>
        <dbReference type="EMBL" id="CAF1494894.1"/>
    </source>
</evidence>
<evidence type="ECO:0000256" key="4">
    <source>
        <dbReference type="ARBA" id="ARBA00022825"/>
    </source>
</evidence>
<dbReference type="PROSITE" id="PS00135">
    <property type="entry name" value="TRYPSIN_SER"/>
    <property type="match status" value="2"/>
</dbReference>
<keyword evidence="4 6" id="KW-0720">Serine protease</keyword>
<evidence type="ECO:0000256" key="1">
    <source>
        <dbReference type="ARBA" id="ARBA00022670"/>
    </source>
</evidence>
<evidence type="ECO:0000259" key="9">
    <source>
        <dbReference type="PROSITE" id="PS50240"/>
    </source>
</evidence>
<dbReference type="InterPro" id="IPR001254">
    <property type="entry name" value="Trypsin_dom"/>
</dbReference>
<dbReference type="PROSITE" id="PS50240">
    <property type="entry name" value="TRYPSIN_DOM"/>
    <property type="match status" value="2"/>
</dbReference>
<dbReference type="AlphaFoldDB" id="A0A814VIN6"/>
<keyword evidence="3 6" id="KW-0378">Hydrolase</keyword>
<dbReference type="PANTHER" id="PTHR24252">
    <property type="entry name" value="ACROSIN-RELATED"/>
    <property type="match status" value="1"/>
</dbReference>
<evidence type="ECO:0000259" key="10">
    <source>
        <dbReference type="PROSITE" id="PS50835"/>
    </source>
</evidence>
<accession>A0A814VIN6</accession>
<dbReference type="PROSITE" id="PS50835">
    <property type="entry name" value="IG_LIKE"/>
    <property type="match status" value="1"/>
</dbReference>
<keyword evidence="14" id="KW-1185">Reference proteome</keyword>
<dbReference type="EMBL" id="CAJNOM010000547">
    <property type="protein sequence ID" value="CAF1494894.1"/>
    <property type="molecule type" value="Genomic_DNA"/>
</dbReference>
<dbReference type="Pfam" id="PF00089">
    <property type="entry name" value="Trypsin"/>
    <property type="match status" value="2"/>
</dbReference>